<dbReference type="Gene3D" id="1.20.5.4130">
    <property type="match status" value="1"/>
</dbReference>
<reference evidence="1" key="1">
    <citation type="submission" date="2015-12" db="EMBL/GenBank/DDBJ databases">
        <title>Gene expression during late stages of embryo sac development: a critical building block for successful pollen-pistil interactions.</title>
        <authorList>
            <person name="Liu Y."/>
            <person name="Joly V."/>
            <person name="Sabar M."/>
            <person name="Matton D.P."/>
        </authorList>
    </citation>
    <scope>NUCLEOTIDE SEQUENCE</scope>
</reference>
<sequence length="83" mass="9782">NSFIVALLKRSILFVQTAEYFQNVLETASKSRFDTEKIKSLEEKIRLAVSYAEDVIEMKNFSNRRRIKLDIWNFTTPRFATTC</sequence>
<evidence type="ECO:0000313" key="1">
    <source>
        <dbReference type="EMBL" id="JAP08915.1"/>
    </source>
</evidence>
<feature type="non-terminal residue" evidence="1">
    <location>
        <position position="1"/>
    </location>
</feature>
<dbReference type="AlphaFoldDB" id="A0A0V0GLW6"/>
<organism evidence="1">
    <name type="scientific">Solanum chacoense</name>
    <name type="common">Chaco potato</name>
    <dbReference type="NCBI Taxonomy" id="4108"/>
    <lineage>
        <taxon>Eukaryota</taxon>
        <taxon>Viridiplantae</taxon>
        <taxon>Streptophyta</taxon>
        <taxon>Embryophyta</taxon>
        <taxon>Tracheophyta</taxon>
        <taxon>Spermatophyta</taxon>
        <taxon>Magnoliopsida</taxon>
        <taxon>eudicotyledons</taxon>
        <taxon>Gunneridae</taxon>
        <taxon>Pentapetalae</taxon>
        <taxon>asterids</taxon>
        <taxon>lamiids</taxon>
        <taxon>Solanales</taxon>
        <taxon>Solanaceae</taxon>
        <taxon>Solanoideae</taxon>
        <taxon>Solaneae</taxon>
        <taxon>Solanum</taxon>
    </lineage>
</organism>
<dbReference type="EMBL" id="GEDG01036034">
    <property type="protein sequence ID" value="JAP08915.1"/>
    <property type="molecule type" value="Transcribed_RNA"/>
</dbReference>
<protein>
    <submittedName>
        <fullName evidence="1">Putative ovule protein</fullName>
    </submittedName>
</protein>
<accession>A0A0V0GLW6</accession>
<proteinExistence type="predicted"/>
<name>A0A0V0GLW6_SOLCH</name>